<evidence type="ECO:0000313" key="2">
    <source>
        <dbReference type="Proteomes" id="UP000008065"/>
    </source>
</evidence>
<dbReference type="EMBL" id="GL891382">
    <property type="protein sequence ID" value="EGO52320.1"/>
    <property type="molecule type" value="Genomic_DNA"/>
</dbReference>
<evidence type="ECO:0000313" key="1">
    <source>
        <dbReference type="EMBL" id="EGO52320.1"/>
    </source>
</evidence>
<organism evidence="1 2">
    <name type="scientific">Neurospora tetrasperma (strain FGSC 2508 / ATCC MYA-4615 / P0657)</name>
    <dbReference type="NCBI Taxonomy" id="510951"/>
    <lineage>
        <taxon>Eukaryota</taxon>
        <taxon>Fungi</taxon>
        <taxon>Dikarya</taxon>
        <taxon>Ascomycota</taxon>
        <taxon>Pezizomycotina</taxon>
        <taxon>Sordariomycetes</taxon>
        <taxon>Sordariomycetidae</taxon>
        <taxon>Sordariales</taxon>
        <taxon>Sordariaceae</taxon>
        <taxon>Neurospora</taxon>
    </lineage>
</organism>
<accession>F8N1I9</accession>
<reference evidence="2" key="1">
    <citation type="journal article" date="2011" name="Genetics">
        <title>Massive changes in genome architecture accompany the transition to self-fertility in the filamentous fungus Neurospora tetrasperma.</title>
        <authorList>
            <person name="Ellison C.E."/>
            <person name="Stajich J.E."/>
            <person name="Jacobson D.J."/>
            <person name="Natvig D.O."/>
            <person name="Lapidus A."/>
            <person name="Foster B."/>
            <person name="Aerts A."/>
            <person name="Riley R."/>
            <person name="Lindquist E.A."/>
            <person name="Grigoriev I.V."/>
            <person name="Taylor J.W."/>
        </authorList>
    </citation>
    <scope>NUCLEOTIDE SEQUENCE [LARGE SCALE GENOMIC DNA]</scope>
    <source>
        <strain evidence="2">FGSC 2508 / P0657</strain>
    </source>
</reference>
<dbReference type="KEGG" id="nte:NEUTE1DRAFT118729"/>
<dbReference type="HOGENOM" id="CLU_3106979_0_0_1"/>
<dbReference type="VEuPathDB" id="FungiDB:NEUTE1DRAFT_118729"/>
<proteinExistence type="predicted"/>
<keyword evidence="2" id="KW-1185">Reference proteome</keyword>
<sequence>MRALLTFWRTFSLTRILFPLLCLFSPSIDSLTLSIKLPDAGVHLGHTRIFF</sequence>
<name>F8N1I9_NEUT8</name>
<dbReference type="RefSeq" id="XP_009855961.1">
    <property type="nucleotide sequence ID" value="XM_009857659.1"/>
</dbReference>
<dbReference type="AlphaFoldDB" id="F8N1I9"/>
<dbReference type="GeneID" id="20823642"/>
<gene>
    <name evidence="1" type="ORF">NEUTE1DRAFT_118729</name>
</gene>
<protein>
    <submittedName>
        <fullName evidence="1">Uncharacterized protein</fullName>
    </submittedName>
</protein>
<dbReference type="Proteomes" id="UP000008065">
    <property type="component" value="Unassembled WGS sequence"/>
</dbReference>